<keyword evidence="5 10" id="KW-0566">Pantothenate biosynthesis</keyword>
<feature type="domain" description="Ketopantoate reductase N-terminal" evidence="11">
    <location>
        <begin position="6"/>
        <end position="154"/>
    </location>
</feature>
<keyword evidence="7 10" id="KW-0560">Oxidoreductase</keyword>
<dbReference type="InterPro" id="IPR013332">
    <property type="entry name" value="KPR_N"/>
</dbReference>
<dbReference type="EC" id="1.1.1.169" evidence="3 10"/>
<dbReference type="EMBL" id="JANATA010000001">
    <property type="protein sequence ID" value="MCP3427605.1"/>
    <property type="molecule type" value="Genomic_DNA"/>
</dbReference>
<comment type="caution">
    <text evidence="13">The sequence shown here is derived from an EMBL/GenBank/DDBJ whole genome shotgun (WGS) entry which is preliminary data.</text>
</comment>
<evidence type="ECO:0000259" key="11">
    <source>
        <dbReference type="Pfam" id="PF02558"/>
    </source>
</evidence>
<dbReference type="InterPro" id="IPR013752">
    <property type="entry name" value="KPA_reductase"/>
</dbReference>
<comment type="catalytic activity">
    <reaction evidence="9 10">
        <text>(R)-pantoate + NADP(+) = 2-dehydropantoate + NADPH + H(+)</text>
        <dbReference type="Rhea" id="RHEA:16233"/>
        <dbReference type="ChEBI" id="CHEBI:11561"/>
        <dbReference type="ChEBI" id="CHEBI:15378"/>
        <dbReference type="ChEBI" id="CHEBI:15980"/>
        <dbReference type="ChEBI" id="CHEBI:57783"/>
        <dbReference type="ChEBI" id="CHEBI:58349"/>
        <dbReference type="EC" id="1.1.1.169"/>
    </reaction>
</comment>
<evidence type="ECO:0000256" key="5">
    <source>
        <dbReference type="ARBA" id="ARBA00022655"/>
    </source>
</evidence>
<dbReference type="InterPro" id="IPR008927">
    <property type="entry name" value="6-PGluconate_DH-like_C_sf"/>
</dbReference>
<evidence type="ECO:0000256" key="1">
    <source>
        <dbReference type="ARBA" id="ARBA00004994"/>
    </source>
</evidence>
<feature type="domain" description="Ketopantoate reductase C-terminal" evidence="12">
    <location>
        <begin position="191"/>
        <end position="329"/>
    </location>
</feature>
<gene>
    <name evidence="13" type="ORF">NLF92_01425</name>
</gene>
<accession>A0AA41WWZ4</accession>
<dbReference type="Pfam" id="PF08546">
    <property type="entry name" value="ApbA_C"/>
    <property type="match status" value="1"/>
</dbReference>
<evidence type="ECO:0000313" key="13">
    <source>
        <dbReference type="EMBL" id="MCP3427605.1"/>
    </source>
</evidence>
<dbReference type="InterPro" id="IPR003710">
    <property type="entry name" value="ApbA"/>
</dbReference>
<protein>
    <recommendedName>
        <fullName evidence="4 10">2-dehydropantoate 2-reductase</fullName>
        <ecNumber evidence="3 10">1.1.1.169</ecNumber>
    </recommendedName>
    <alternativeName>
        <fullName evidence="8 10">Ketopantoate reductase</fullName>
    </alternativeName>
</protein>
<dbReference type="InterPro" id="IPR036291">
    <property type="entry name" value="NAD(P)-bd_dom_sf"/>
</dbReference>
<evidence type="ECO:0000256" key="10">
    <source>
        <dbReference type="RuleBase" id="RU362068"/>
    </source>
</evidence>
<evidence type="ECO:0000256" key="6">
    <source>
        <dbReference type="ARBA" id="ARBA00022857"/>
    </source>
</evidence>
<dbReference type="Proteomes" id="UP001165413">
    <property type="component" value="Unassembled WGS sequence"/>
</dbReference>
<dbReference type="Gene3D" id="3.40.50.720">
    <property type="entry name" value="NAD(P)-binding Rossmann-like Domain"/>
    <property type="match status" value="1"/>
</dbReference>
<dbReference type="SUPFAM" id="SSF48179">
    <property type="entry name" value="6-phosphogluconate dehydrogenase C-terminal domain-like"/>
    <property type="match status" value="1"/>
</dbReference>
<dbReference type="Pfam" id="PF02558">
    <property type="entry name" value="ApbA"/>
    <property type="match status" value="1"/>
</dbReference>
<dbReference type="SUPFAM" id="SSF51735">
    <property type="entry name" value="NAD(P)-binding Rossmann-fold domains"/>
    <property type="match status" value="1"/>
</dbReference>
<evidence type="ECO:0000256" key="9">
    <source>
        <dbReference type="ARBA" id="ARBA00048793"/>
    </source>
</evidence>
<dbReference type="InterPro" id="IPR050838">
    <property type="entry name" value="Ketopantoate_reductase"/>
</dbReference>
<keyword evidence="14" id="KW-1185">Reference proteome</keyword>
<dbReference type="InterPro" id="IPR013328">
    <property type="entry name" value="6PGD_dom2"/>
</dbReference>
<evidence type="ECO:0000256" key="8">
    <source>
        <dbReference type="ARBA" id="ARBA00032024"/>
    </source>
</evidence>
<dbReference type="Gene3D" id="1.10.1040.10">
    <property type="entry name" value="N-(1-d-carboxylethyl)-l-norvaline Dehydrogenase, domain 2"/>
    <property type="match status" value="1"/>
</dbReference>
<dbReference type="NCBIfam" id="TIGR00745">
    <property type="entry name" value="apbA_panE"/>
    <property type="match status" value="1"/>
</dbReference>
<dbReference type="GO" id="GO:0015940">
    <property type="term" value="P:pantothenate biosynthetic process"/>
    <property type="evidence" value="ECO:0007669"/>
    <property type="project" value="UniProtKB-KW"/>
</dbReference>
<reference evidence="13" key="1">
    <citation type="submission" date="2022-07" db="EMBL/GenBank/DDBJ databases">
        <title>Characterization of the Novel Bacterium Alteromonas immobilis LMIT006 and Alteromonas gregis LMIT007.</title>
        <authorList>
            <person name="Lin X."/>
        </authorList>
    </citation>
    <scope>NUCLEOTIDE SEQUENCE</scope>
    <source>
        <strain evidence="13">LMIT007</strain>
    </source>
</reference>
<comment type="function">
    <text evidence="10">Catalyzes the NADPH-dependent reduction of ketopantoate into pantoic acid.</text>
</comment>
<name>A0AA41WWZ4_9ALTE</name>
<dbReference type="GO" id="GO:0008677">
    <property type="term" value="F:2-dehydropantoate 2-reductase activity"/>
    <property type="evidence" value="ECO:0007669"/>
    <property type="project" value="UniProtKB-EC"/>
</dbReference>
<dbReference type="PANTHER" id="PTHR43765">
    <property type="entry name" value="2-DEHYDROPANTOATE 2-REDUCTASE-RELATED"/>
    <property type="match status" value="1"/>
</dbReference>
<dbReference type="PANTHER" id="PTHR43765:SF2">
    <property type="entry name" value="2-DEHYDROPANTOATE 2-REDUCTASE"/>
    <property type="match status" value="1"/>
</dbReference>
<dbReference type="AlphaFoldDB" id="A0AA41WWZ4"/>
<evidence type="ECO:0000256" key="4">
    <source>
        <dbReference type="ARBA" id="ARBA00019465"/>
    </source>
</evidence>
<dbReference type="RefSeq" id="WP_254098107.1">
    <property type="nucleotide sequence ID" value="NZ_JANATA010000001.1"/>
</dbReference>
<dbReference type="GO" id="GO:0050661">
    <property type="term" value="F:NADP binding"/>
    <property type="evidence" value="ECO:0007669"/>
    <property type="project" value="TreeGrafter"/>
</dbReference>
<evidence type="ECO:0000313" key="14">
    <source>
        <dbReference type="Proteomes" id="UP001165413"/>
    </source>
</evidence>
<comment type="pathway">
    <text evidence="1 10">Cofactor biosynthesis; (R)-pantothenate biosynthesis; (R)-pantoate from 3-methyl-2-oxobutanoate: step 2/2.</text>
</comment>
<proteinExistence type="inferred from homology"/>
<evidence type="ECO:0000259" key="12">
    <source>
        <dbReference type="Pfam" id="PF08546"/>
    </source>
</evidence>
<evidence type="ECO:0000256" key="3">
    <source>
        <dbReference type="ARBA" id="ARBA00013014"/>
    </source>
</evidence>
<sequence>MRQQHLVFGTGLIGSYLCAHLVRANYPTRALGRPSFAQHFNQSLTISDYADTSWEVALPPHTFTADITTLKQNFDVVWVTVKCTSLEAIIPDLQKVVGPNTLILMCQNGVGSHQLIEAVFPQNKVLRIMFPFNVVSAQLGEFKRSSSGTIAFEKITRTQADNPGLKESLLLAQIGQALHCATFPVAMCKDMDALLWAKIQLNLTNSVNALANLPLQAMLLDSGYRRIVADMMQEHVKVCRVAGISLPKITTVPAALVPYVLKLPTRIFTKVAKSMVAIDPQARLSMWWDLEYRRTTEIDFINGSTLRLAQEHHVAVPVNTAVYQSLKQAEQDRISGKPRVQYTPEQILQK</sequence>
<keyword evidence="6 10" id="KW-0521">NADP</keyword>
<evidence type="ECO:0000256" key="2">
    <source>
        <dbReference type="ARBA" id="ARBA00007870"/>
    </source>
</evidence>
<evidence type="ECO:0000256" key="7">
    <source>
        <dbReference type="ARBA" id="ARBA00023002"/>
    </source>
</evidence>
<dbReference type="GO" id="GO:0005737">
    <property type="term" value="C:cytoplasm"/>
    <property type="evidence" value="ECO:0007669"/>
    <property type="project" value="TreeGrafter"/>
</dbReference>
<comment type="similarity">
    <text evidence="2 10">Belongs to the ketopantoate reductase family.</text>
</comment>
<organism evidence="13 14">
    <name type="scientific">Opacimonas viscosa</name>
    <dbReference type="NCBI Taxonomy" id="2961944"/>
    <lineage>
        <taxon>Bacteria</taxon>
        <taxon>Pseudomonadati</taxon>
        <taxon>Pseudomonadota</taxon>
        <taxon>Gammaproteobacteria</taxon>
        <taxon>Alteromonadales</taxon>
        <taxon>Alteromonadaceae</taxon>
        <taxon>Opacimonas</taxon>
    </lineage>
</organism>